<evidence type="ECO:0000313" key="3">
    <source>
        <dbReference type="Proteomes" id="UP000033451"/>
    </source>
</evidence>
<dbReference type="InterPro" id="IPR029063">
    <property type="entry name" value="SAM-dependent_MTases_sf"/>
</dbReference>
<feature type="domain" description="Methyltransferase type 11" evidence="1">
    <location>
        <begin position="38"/>
        <end position="130"/>
    </location>
</feature>
<keyword evidence="2" id="KW-0489">Methyltransferase</keyword>
<evidence type="ECO:0000313" key="2">
    <source>
        <dbReference type="EMBL" id="KJL35809.1"/>
    </source>
</evidence>
<dbReference type="OrthoDB" id="9795634at2"/>
<dbReference type="CDD" id="cd02440">
    <property type="entry name" value="AdoMet_MTases"/>
    <property type="match status" value="1"/>
</dbReference>
<dbReference type="SUPFAM" id="SSF53335">
    <property type="entry name" value="S-adenosyl-L-methionine-dependent methyltransferases"/>
    <property type="match status" value="1"/>
</dbReference>
<dbReference type="GO" id="GO:0008757">
    <property type="term" value="F:S-adenosylmethionine-dependent methyltransferase activity"/>
    <property type="evidence" value="ECO:0007669"/>
    <property type="project" value="InterPro"/>
</dbReference>
<dbReference type="EMBL" id="JYIY01000077">
    <property type="protein sequence ID" value="KJL35809.1"/>
    <property type="molecule type" value="Genomic_DNA"/>
</dbReference>
<dbReference type="GO" id="GO:0032259">
    <property type="term" value="P:methylation"/>
    <property type="evidence" value="ECO:0007669"/>
    <property type="project" value="UniProtKB-KW"/>
</dbReference>
<proteinExistence type="predicted"/>
<dbReference type="GO" id="GO:0043770">
    <property type="term" value="F:demethylmenaquinone methyltransferase activity"/>
    <property type="evidence" value="ECO:0007669"/>
    <property type="project" value="UniProtKB-EC"/>
</dbReference>
<comment type="caution">
    <text evidence="2">The sequence shown here is derived from an EMBL/GenBank/DDBJ whole genome shotgun (WGS) entry which is preliminary data.</text>
</comment>
<organism evidence="2 3">
    <name type="scientific">Microbacterium ginsengisoli</name>
    <dbReference type="NCBI Taxonomy" id="400772"/>
    <lineage>
        <taxon>Bacteria</taxon>
        <taxon>Bacillati</taxon>
        <taxon>Actinomycetota</taxon>
        <taxon>Actinomycetes</taxon>
        <taxon>Micrococcales</taxon>
        <taxon>Microbacteriaceae</taxon>
        <taxon>Microbacterium</taxon>
    </lineage>
</organism>
<dbReference type="Proteomes" id="UP000033451">
    <property type="component" value="Unassembled WGS sequence"/>
</dbReference>
<dbReference type="EC" id="2.1.1.163" evidence="2"/>
<reference evidence="2 3" key="1">
    <citation type="submission" date="2015-02" db="EMBL/GenBank/DDBJ databases">
        <title>Draft genome sequences of ten Microbacterium spp. with emphasis on heavy metal contaminated environments.</title>
        <authorList>
            <person name="Corretto E."/>
        </authorList>
    </citation>
    <scope>NUCLEOTIDE SEQUENCE [LARGE SCALE GENOMIC DNA]</scope>
    <source>
        <strain evidence="2 3">DSM 18659</strain>
    </source>
</reference>
<dbReference type="RefSeq" id="WP_045248141.1">
    <property type="nucleotide sequence ID" value="NZ_JYIY01000077.1"/>
</dbReference>
<keyword evidence="3" id="KW-1185">Reference proteome</keyword>
<dbReference type="InterPro" id="IPR013216">
    <property type="entry name" value="Methyltransf_11"/>
</dbReference>
<dbReference type="Pfam" id="PF08241">
    <property type="entry name" value="Methyltransf_11"/>
    <property type="match status" value="1"/>
</dbReference>
<gene>
    <name evidence="2" type="primary">ubiE_2</name>
    <name evidence="2" type="ORF">RR49_02245</name>
</gene>
<keyword evidence="2" id="KW-0808">Transferase</keyword>
<evidence type="ECO:0000259" key="1">
    <source>
        <dbReference type="Pfam" id="PF08241"/>
    </source>
</evidence>
<dbReference type="PATRIC" id="fig|400772.4.peg.2258"/>
<accession>A0A0F0LSY1</accession>
<dbReference type="Gene3D" id="3.40.50.150">
    <property type="entry name" value="Vaccinia Virus protein VP39"/>
    <property type="match status" value="1"/>
</dbReference>
<dbReference type="AlphaFoldDB" id="A0A0F0LSY1"/>
<dbReference type="STRING" id="400772.RR49_02245"/>
<name>A0A0F0LSY1_9MICO</name>
<sequence>MTFDVPAEAYQRFMGRYSEPLAQRTLDVVGELDGVRALDVGAGPGAIAAALTATPGVTPVAAVDPSPSFVEALRERLPGCDARVADAESLPFDDDAFDLVIAQLVVNFLRDPHAAIREMARITRPGGVIAASVWDFDGGRAPLSLFWHAAREMDPTVDDETGGVGTGRGQIADLFRSNGLVEVVEHELEVHVPYTGVDDWWGPYELGVGPAGAFVATLDAAARAELRVRCGALLPGPSGVIDAVAWCAVGRTPRIAR</sequence>
<protein>
    <submittedName>
        <fullName evidence="2">Demethylmenaquinone methyltransferase</fullName>
        <ecNumber evidence="2">2.1.1.163</ecNumber>
    </submittedName>
</protein>
<dbReference type="PANTHER" id="PTHR42912">
    <property type="entry name" value="METHYLTRANSFERASE"/>
    <property type="match status" value="1"/>
</dbReference>
<dbReference type="InterPro" id="IPR050508">
    <property type="entry name" value="Methyltransf_Superfamily"/>
</dbReference>